<reference evidence="1 2" key="1">
    <citation type="journal article" date="2021" name="Hortic Res">
        <title>High-quality reference genome and annotation aids understanding of berry development for evergreen blueberry (Vaccinium darrowii).</title>
        <authorList>
            <person name="Yu J."/>
            <person name="Hulse-Kemp A.M."/>
            <person name="Babiker E."/>
            <person name="Staton M."/>
        </authorList>
    </citation>
    <scope>NUCLEOTIDE SEQUENCE [LARGE SCALE GENOMIC DNA]</scope>
    <source>
        <strain evidence="2">cv. NJ 8807/NJ 8810</strain>
        <tissue evidence="1">Young leaf</tissue>
    </source>
</reference>
<protein>
    <submittedName>
        <fullName evidence="1">Uncharacterized protein</fullName>
    </submittedName>
</protein>
<gene>
    <name evidence="1" type="ORF">Vadar_002676</name>
</gene>
<comment type="caution">
    <text evidence="1">The sequence shown here is derived from an EMBL/GenBank/DDBJ whole genome shotgun (WGS) entry which is preliminary data.</text>
</comment>
<accession>A0ACB7Y4X9</accession>
<proteinExistence type="predicted"/>
<dbReference type="EMBL" id="CM037157">
    <property type="protein sequence ID" value="KAH7848431.1"/>
    <property type="molecule type" value="Genomic_DNA"/>
</dbReference>
<sequence length="248" mass="28309">MLKAQQHMNAEDALNVIRSRDDNLDYQFYQTGSKVIMTNARGIMQDRVKIPRPDDLIRKLPQGEEDPRRSINNIHRSSLRRSRSWEISIMIPTSNGQGSYKLIQTRDQGTSDRGWLKRFVKGQKQPRKEERPKNDQNKGQARNAPIGEIVVIHGGPGIGGESNNSRKADVRRLRLEEPMEVNTIEGPTEVVKSEKKLITFSQEDEVEVIYPHDDPLVITMVVANYRIKRILVDTGSSADVMYFEVGKT</sequence>
<evidence type="ECO:0000313" key="2">
    <source>
        <dbReference type="Proteomes" id="UP000828048"/>
    </source>
</evidence>
<organism evidence="1 2">
    <name type="scientific">Vaccinium darrowii</name>
    <dbReference type="NCBI Taxonomy" id="229202"/>
    <lineage>
        <taxon>Eukaryota</taxon>
        <taxon>Viridiplantae</taxon>
        <taxon>Streptophyta</taxon>
        <taxon>Embryophyta</taxon>
        <taxon>Tracheophyta</taxon>
        <taxon>Spermatophyta</taxon>
        <taxon>Magnoliopsida</taxon>
        <taxon>eudicotyledons</taxon>
        <taxon>Gunneridae</taxon>
        <taxon>Pentapetalae</taxon>
        <taxon>asterids</taxon>
        <taxon>Ericales</taxon>
        <taxon>Ericaceae</taxon>
        <taxon>Vaccinioideae</taxon>
        <taxon>Vaccinieae</taxon>
        <taxon>Vaccinium</taxon>
    </lineage>
</organism>
<name>A0ACB7Y4X9_9ERIC</name>
<dbReference type="Proteomes" id="UP000828048">
    <property type="component" value="Chromosome 7"/>
</dbReference>
<keyword evidence="2" id="KW-1185">Reference proteome</keyword>
<evidence type="ECO:0000313" key="1">
    <source>
        <dbReference type="EMBL" id="KAH7848431.1"/>
    </source>
</evidence>